<sequence length="629" mass="70980">MHEPAVHAWCQLAEAVRDCQASLEAALVGSQHAVAAALEHAQFEISKVKRKRGHQHNFLAPDSDSSIADLTPDYRPSPFASLSIEQRNAGPANEAVRWIQGCLWSFQHAGRDALARVPRIRREEQKKPEPGFLVRKNQTARLSRTLEFWQRSVVVYGSYKVCQARAALISDPEEKQALWDRQHEVAADRLYNLCVDLGGFFLKSGQFLAKPDLVPPAWVKRLAVLQDAAPQTPFEDVKKTLEAELGRPVDEVFEELQERPIGSASVAQVHKGRLREGRREVAVKVQHPGSEALMMQDLRNHRNFAAFLQKFELPFDLLSVLAELEHQVQYEFDFQHEAESMDVIGRSLAVGPKSGGKKWESPVLVPRSIPGLVTRQVLVMDFLDGVQITRLQDEMKKRRINPDGLVARRAKRRILEDLTAAYGHMILRDGFFQADPHPGNIIVCKGGKVGLLDYGQTKRLPERLRLQYARLVLALNERDELAITDAFRALGIRTEKPPDVHSFSNMAGLMFDTRMPKDRESLNPFTDESEIQKNPVTEFPKDLFFVLRTVQLLRGLTMGMGIDWSVAEAWKPLADEVLAELGEPSGDPPPKARHGLRGLLGRPFAWRRKPKEKRRHLIPPPIEGGIEEA</sequence>
<feature type="region of interest" description="Disordered" evidence="1">
    <location>
        <begin position="610"/>
        <end position="629"/>
    </location>
</feature>
<evidence type="ECO:0000313" key="4">
    <source>
        <dbReference type="Proteomes" id="UP000054558"/>
    </source>
</evidence>
<evidence type="ECO:0000259" key="2">
    <source>
        <dbReference type="PROSITE" id="PS50011"/>
    </source>
</evidence>
<dbReference type="CDD" id="cd05121">
    <property type="entry name" value="ABC1_ADCK3-like"/>
    <property type="match status" value="1"/>
</dbReference>
<evidence type="ECO:0000313" key="3">
    <source>
        <dbReference type="EMBL" id="GAQ81635.1"/>
    </source>
</evidence>
<dbReference type="InterPro" id="IPR000719">
    <property type="entry name" value="Prot_kinase_dom"/>
</dbReference>
<dbReference type="GO" id="GO:0005524">
    <property type="term" value="F:ATP binding"/>
    <property type="evidence" value="ECO:0007669"/>
    <property type="project" value="InterPro"/>
</dbReference>
<keyword evidence="3" id="KW-0418">Kinase</keyword>
<proteinExistence type="predicted"/>
<dbReference type="PANTHER" id="PTHR43173">
    <property type="entry name" value="ABC1 FAMILY PROTEIN"/>
    <property type="match status" value="1"/>
</dbReference>
<gene>
    <name evidence="3" type="ORF">KFL_000860070</name>
</gene>
<reference evidence="3 4" key="1">
    <citation type="journal article" date="2014" name="Nat. Commun.">
        <title>Klebsormidium flaccidum genome reveals primary factors for plant terrestrial adaptation.</title>
        <authorList>
            <person name="Hori K."/>
            <person name="Maruyama F."/>
            <person name="Fujisawa T."/>
            <person name="Togashi T."/>
            <person name="Yamamoto N."/>
            <person name="Seo M."/>
            <person name="Sato S."/>
            <person name="Yamada T."/>
            <person name="Mori H."/>
            <person name="Tajima N."/>
            <person name="Moriyama T."/>
            <person name="Ikeuchi M."/>
            <person name="Watanabe M."/>
            <person name="Wada H."/>
            <person name="Kobayashi K."/>
            <person name="Saito M."/>
            <person name="Masuda T."/>
            <person name="Sasaki-Sekimoto Y."/>
            <person name="Mashiguchi K."/>
            <person name="Awai K."/>
            <person name="Shimojima M."/>
            <person name="Masuda S."/>
            <person name="Iwai M."/>
            <person name="Nobusawa T."/>
            <person name="Narise T."/>
            <person name="Kondo S."/>
            <person name="Saito H."/>
            <person name="Sato R."/>
            <person name="Murakawa M."/>
            <person name="Ihara Y."/>
            <person name="Oshima-Yamada Y."/>
            <person name="Ohtaka K."/>
            <person name="Satoh M."/>
            <person name="Sonobe K."/>
            <person name="Ishii M."/>
            <person name="Ohtani R."/>
            <person name="Kanamori-Sato M."/>
            <person name="Honoki R."/>
            <person name="Miyazaki D."/>
            <person name="Mochizuki H."/>
            <person name="Umetsu J."/>
            <person name="Higashi K."/>
            <person name="Shibata D."/>
            <person name="Kamiya Y."/>
            <person name="Sato N."/>
            <person name="Nakamura Y."/>
            <person name="Tabata S."/>
            <person name="Ida S."/>
            <person name="Kurokawa K."/>
            <person name="Ohta H."/>
        </authorList>
    </citation>
    <scope>NUCLEOTIDE SEQUENCE [LARGE SCALE GENOMIC DNA]</scope>
    <source>
        <strain evidence="3 4">NIES-2285</strain>
    </source>
</reference>
<dbReference type="SUPFAM" id="SSF56112">
    <property type="entry name" value="Protein kinase-like (PK-like)"/>
    <property type="match status" value="1"/>
</dbReference>
<name>A0A1Y1HSN1_KLENI</name>
<dbReference type="PROSITE" id="PS50011">
    <property type="entry name" value="PROTEIN_KINASE_DOM"/>
    <property type="match status" value="1"/>
</dbReference>
<dbReference type="InterPro" id="IPR011009">
    <property type="entry name" value="Kinase-like_dom_sf"/>
</dbReference>
<evidence type="ECO:0000256" key="1">
    <source>
        <dbReference type="SAM" id="MobiDB-lite"/>
    </source>
</evidence>
<keyword evidence="4" id="KW-1185">Reference proteome</keyword>
<dbReference type="STRING" id="105231.A0A1Y1HSN1"/>
<dbReference type="OrthoDB" id="427480at2759"/>
<dbReference type="Proteomes" id="UP000054558">
    <property type="component" value="Unassembled WGS sequence"/>
</dbReference>
<dbReference type="EMBL" id="DF237035">
    <property type="protein sequence ID" value="GAQ81635.1"/>
    <property type="molecule type" value="Genomic_DNA"/>
</dbReference>
<keyword evidence="3" id="KW-0808">Transferase</keyword>
<protein>
    <submittedName>
        <fullName evidence="3">Protein kinase superfamily protein</fullName>
    </submittedName>
</protein>
<dbReference type="PANTHER" id="PTHR43173:SF12">
    <property type="entry name" value="PROTEIN KINASE SUPERFAMILY PROTEIN"/>
    <property type="match status" value="1"/>
</dbReference>
<dbReference type="InterPro" id="IPR004147">
    <property type="entry name" value="ABC1_dom"/>
</dbReference>
<dbReference type="OMA" id="ETMFDTK"/>
<dbReference type="Pfam" id="PF03109">
    <property type="entry name" value="ABC1"/>
    <property type="match status" value="1"/>
</dbReference>
<dbReference type="AlphaFoldDB" id="A0A1Y1HSN1"/>
<dbReference type="GO" id="GO:0004672">
    <property type="term" value="F:protein kinase activity"/>
    <property type="evidence" value="ECO:0007669"/>
    <property type="project" value="InterPro"/>
</dbReference>
<feature type="domain" description="Protein kinase" evidence="2">
    <location>
        <begin position="255"/>
        <end position="605"/>
    </location>
</feature>
<organism evidence="3 4">
    <name type="scientific">Klebsormidium nitens</name>
    <name type="common">Green alga</name>
    <name type="synonym">Ulothrix nitens</name>
    <dbReference type="NCBI Taxonomy" id="105231"/>
    <lineage>
        <taxon>Eukaryota</taxon>
        <taxon>Viridiplantae</taxon>
        <taxon>Streptophyta</taxon>
        <taxon>Klebsormidiophyceae</taxon>
        <taxon>Klebsormidiales</taxon>
        <taxon>Klebsormidiaceae</taxon>
        <taxon>Klebsormidium</taxon>
    </lineage>
</organism>
<accession>A0A1Y1HSN1</accession>
<dbReference type="InterPro" id="IPR051130">
    <property type="entry name" value="Mito_struct-func_regulator"/>
</dbReference>